<accession>M3HDJ2</accession>
<comment type="caution">
    <text evidence="2">The sequence shown here is derived from an EMBL/GenBank/DDBJ whole genome shotgun (WGS) entry which is preliminary data.</text>
</comment>
<reference evidence="2 3" key="1">
    <citation type="submission" date="2013-02" db="EMBL/GenBank/DDBJ databases">
        <title>Genome sequence of Candida maltosa Xu316, a potential industrial strain for xylitol and ethanol production.</title>
        <authorList>
            <person name="Yu J."/>
            <person name="Wang Q."/>
            <person name="Geng X."/>
            <person name="Bao W."/>
            <person name="He P."/>
            <person name="Cai J."/>
        </authorList>
    </citation>
    <scope>NUCLEOTIDE SEQUENCE [LARGE SCALE GENOMIC DNA]</scope>
    <source>
        <strain evidence="3">Xu316</strain>
    </source>
</reference>
<feature type="non-terminal residue" evidence="2">
    <location>
        <position position="1"/>
    </location>
</feature>
<evidence type="ECO:0000313" key="2">
    <source>
        <dbReference type="EMBL" id="EMG45302.1"/>
    </source>
</evidence>
<feature type="non-terminal residue" evidence="2">
    <location>
        <position position="59"/>
    </location>
</feature>
<dbReference type="InterPro" id="IPR031573">
    <property type="entry name" value="Cell_wall_rpt"/>
</dbReference>
<organism evidence="2 3">
    <name type="scientific">Candida maltosa (strain Xu316)</name>
    <name type="common">Yeast</name>
    <dbReference type="NCBI Taxonomy" id="1245528"/>
    <lineage>
        <taxon>Eukaryota</taxon>
        <taxon>Fungi</taxon>
        <taxon>Dikarya</taxon>
        <taxon>Ascomycota</taxon>
        <taxon>Saccharomycotina</taxon>
        <taxon>Pichiomycetes</taxon>
        <taxon>Debaryomycetaceae</taxon>
        <taxon>Candida/Lodderomyces clade</taxon>
        <taxon>Candida</taxon>
    </lineage>
</organism>
<keyword evidence="3" id="KW-1185">Reference proteome</keyword>
<dbReference type="OrthoDB" id="4026764at2759"/>
<dbReference type="EMBL" id="AOGT01002631">
    <property type="protein sequence ID" value="EMG45302.1"/>
    <property type="molecule type" value="Genomic_DNA"/>
</dbReference>
<sequence length="59" mass="6192">TFPGQGSEYVTSWTTTDSNGDEITQSGLVTANDSTTSTLSTFSGEGSEYITSWTTTDGN</sequence>
<feature type="region of interest" description="Disordered" evidence="1">
    <location>
        <begin position="1"/>
        <end position="21"/>
    </location>
</feature>
<evidence type="ECO:0008006" key="4">
    <source>
        <dbReference type="Google" id="ProtNLM"/>
    </source>
</evidence>
<dbReference type="Proteomes" id="UP000011777">
    <property type="component" value="Unassembled WGS sequence"/>
</dbReference>
<evidence type="ECO:0000256" key="1">
    <source>
        <dbReference type="SAM" id="MobiDB-lite"/>
    </source>
</evidence>
<proteinExistence type="predicted"/>
<dbReference type="AlphaFoldDB" id="M3HDJ2"/>
<name>M3HDJ2_CANMX</name>
<dbReference type="Pfam" id="PF15789">
    <property type="entry name" value="Hyr1"/>
    <property type="match status" value="1"/>
</dbReference>
<evidence type="ECO:0000313" key="3">
    <source>
        <dbReference type="Proteomes" id="UP000011777"/>
    </source>
</evidence>
<feature type="compositionally biased region" description="Polar residues" evidence="1">
    <location>
        <begin position="8"/>
        <end position="21"/>
    </location>
</feature>
<gene>
    <name evidence="2" type="ORF">G210_5040</name>
</gene>
<dbReference type="HOGENOM" id="CLU_134171_1_0_1"/>
<protein>
    <recommendedName>
        <fullName evidence="4">Cell wall protein</fullName>
    </recommendedName>
</protein>